<evidence type="ECO:0000313" key="4">
    <source>
        <dbReference type="EMBL" id="AJK45774.1"/>
    </source>
</evidence>
<dbReference type="Gene3D" id="3.40.50.880">
    <property type="match status" value="1"/>
</dbReference>
<dbReference type="Proteomes" id="UP000031838">
    <property type="component" value="Chromosome 1"/>
</dbReference>
<dbReference type="InterPro" id="IPR018060">
    <property type="entry name" value="HTH_AraC"/>
</dbReference>
<reference evidence="5" key="1">
    <citation type="submission" date="2011-03" db="EMBL/GenBank/DDBJ databases">
        <authorList>
            <person name="Voget S."/>
            <person name="Streit W.R."/>
            <person name="Jaeger K.E."/>
            <person name="Daniel R."/>
        </authorList>
    </citation>
    <scope>NUCLEOTIDE SEQUENCE [LARGE SCALE GENOMIC DNA]</scope>
    <source>
        <strain evidence="5">PG1</strain>
    </source>
</reference>
<dbReference type="PANTHER" id="PTHR43130">
    <property type="entry name" value="ARAC-FAMILY TRANSCRIPTIONAL REGULATOR"/>
    <property type="match status" value="1"/>
</dbReference>
<keyword evidence="5" id="KW-1185">Reference proteome</keyword>
<dbReference type="EMBL" id="CP002580">
    <property type="protein sequence ID" value="AJK45774.1"/>
    <property type="molecule type" value="Genomic_DNA"/>
</dbReference>
<dbReference type="SUPFAM" id="SSF52317">
    <property type="entry name" value="Class I glutamine amidotransferase-like"/>
    <property type="match status" value="1"/>
</dbReference>
<dbReference type="InterPro" id="IPR002818">
    <property type="entry name" value="DJ-1/PfpI"/>
</dbReference>
<dbReference type="Pfam" id="PF12833">
    <property type="entry name" value="HTH_18"/>
    <property type="match status" value="1"/>
</dbReference>
<dbReference type="Pfam" id="PF01965">
    <property type="entry name" value="DJ-1_PfpI"/>
    <property type="match status" value="1"/>
</dbReference>
<dbReference type="Gene3D" id="1.10.10.60">
    <property type="entry name" value="Homeodomain-like"/>
    <property type="match status" value="2"/>
</dbReference>
<feature type="domain" description="HTH araC/xylS-type" evidence="3">
    <location>
        <begin position="230"/>
        <end position="332"/>
    </location>
</feature>
<dbReference type="GO" id="GO:0003700">
    <property type="term" value="F:DNA-binding transcription factor activity"/>
    <property type="evidence" value="ECO:0007669"/>
    <property type="project" value="InterPro"/>
</dbReference>
<dbReference type="InterPro" id="IPR009057">
    <property type="entry name" value="Homeodomain-like_sf"/>
</dbReference>
<dbReference type="SMART" id="SM00342">
    <property type="entry name" value="HTH_ARAC"/>
    <property type="match status" value="1"/>
</dbReference>
<sequence>MPRPSPLFAPAARPPKRVWLVLPPRVHMLDLGGPLQVIASLAPLGIAPVTACCVAASDTLTSFQGVALAGLAPLPARVAAGDWVIVIGSRYDFRAPLSAEHEAIAGWLARVVAPLRERIVIASVCTGAYLLGAAGLLDGHDCTTHHNHLARLQRRHPEARVRANRLLVDEGALVTSAGVSAGIDLALHLIARHFGAAAAVAAARENVVPFRRMSGDPALDAQLRYRDHDQDVIHAVQDFLVAEPGCALPYTELAARFALSYRHLARRFRDACGITLKAYHQQLRIARARQLLRDSDASVERIAEACGFASVQAFRTAWRQVEPLAPSAWRAA</sequence>
<keyword evidence="1" id="KW-0805">Transcription regulation</keyword>
<dbReference type="AlphaFoldDB" id="A0A0B6RUE1"/>
<dbReference type="GO" id="GO:0043565">
    <property type="term" value="F:sequence-specific DNA binding"/>
    <property type="evidence" value="ECO:0007669"/>
    <property type="project" value="InterPro"/>
</dbReference>
<accession>A0A0B6RUE1</accession>
<dbReference type="KEGG" id="bgp:BGL_1c12520"/>
<dbReference type="HOGENOM" id="CLU_000445_59_0_4"/>
<dbReference type="PROSITE" id="PS01124">
    <property type="entry name" value="HTH_ARAC_FAMILY_2"/>
    <property type="match status" value="1"/>
</dbReference>
<evidence type="ECO:0000256" key="1">
    <source>
        <dbReference type="ARBA" id="ARBA00023015"/>
    </source>
</evidence>
<dbReference type="SUPFAM" id="SSF46689">
    <property type="entry name" value="Homeodomain-like"/>
    <property type="match status" value="2"/>
</dbReference>
<dbReference type="InterPro" id="IPR052158">
    <property type="entry name" value="INH-QAR"/>
</dbReference>
<name>A0A0B6RUE1_BURPL</name>
<dbReference type="InterPro" id="IPR029062">
    <property type="entry name" value="Class_I_gatase-like"/>
</dbReference>
<dbReference type="PANTHER" id="PTHR43130:SF3">
    <property type="entry name" value="HTH-TYPE TRANSCRIPTIONAL REGULATOR RV1931C"/>
    <property type="match status" value="1"/>
</dbReference>
<gene>
    <name evidence="4" type="ORF">BGL_1c12520</name>
</gene>
<evidence type="ECO:0000259" key="3">
    <source>
        <dbReference type="PROSITE" id="PS01124"/>
    </source>
</evidence>
<evidence type="ECO:0000256" key="2">
    <source>
        <dbReference type="ARBA" id="ARBA00023163"/>
    </source>
</evidence>
<protein>
    <submittedName>
        <fullName evidence="4">Transcriptional regulator, AraC-family protein</fullName>
    </submittedName>
</protein>
<evidence type="ECO:0000313" key="5">
    <source>
        <dbReference type="Proteomes" id="UP000031838"/>
    </source>
</evidence>
<organism evidence="4 5">
    <name type="scientific">Burkholderia plantarii</name>
    <dbReference type="NCBI Taxonomy" id="41899"/>
    <lineage>
        <taxon>Bacteria</taxon>
        <taxon>Pseudomonadati</taxon>
        <taxon>Pseudomonadota</taxon>
        <taxon>Betaproteobacteria</taxon>
        <taxon>Burkholderiales</taxon>
        <taxon>Burkholderiaceae</taxon>
        <taxon>Burkholderia</taxon>
    </lineage>
</organism>
<proteinExistence type="predicted"/>
<dbReference type="RefSeq" id="WP_226993608.1">
    <property type="nucleotide sequence ID" value="NZ_CP002580.1"/>
</dbReference>
<reference evidence="4 5" key="2">
    <citation type="journal article" date="2016" name="Appl. Microbiol. Biotechnol.">
        <title>Mutations improving production and secretion of extracellular lipase by Burkholderia glumae PG1.</title>
        <authorList>
            <person name="Knapp A."/>
            <person name="Voget S."/>
            <person name="Gao R."/>
            <person name="Zaburannyi N."/>
            <person name="Krysciak D."/>
            <person name="Breuer M."/>
            <person name="Hauer B."/>
            <person name="Streit W.R."/>
            <person name="Muller R."/>
            <person name="Daniel R."/>
            <person name="Jaeger K.E."/>
        </authorList>
    </citation>
    <scope>NUCLEOTIDE SEQUENCE [LARGE SCALE GENOMIC DNA]</scope>
    <source>
        <strain evidence="4 5">PG1</strain>
    </source>
</reference>
<keyword evidence="2" id="KW-0804">Transcription</keyword>